<proteinExistence type="predicted"/>
<protein>
    <recommendedName>
        <fullName evidence="3">Reverse transcriptase domain-containing protein</fullName>
    </recommendedName>
</protein>
<keyword evidence="2" id="KW-1185">Reference proteome</keyword>
<dbReference type="AlphaFoldDB" id="A0A7C8MKY3"/>
<evidence type="ECO:0000313" key="2">
    <source>
        <dbReference type="Proteomes" id="UP000481858"/>
    </source>
</evidence>
<dbReference type="Proteomes" id="UP000481858">
    <property type="component" value="Unassembled WGS sequence"/>
</dbReference>
<name>A0A7C8MKY3_9PEZI</name>
<reference evidence="1 2" key="1">
    <citation type="submission" date="2019-12" db="EMBL/GenBank/DDBJ databases">
        <title>Draft genome sequence of the ascomycete Xylaria multiplex DSM 110363.</title>
        <authorList>
            <person name="Buettner E."/>
            <person name="Kellner H."/>
        </authorList>
    </citation>
    <scope>NUCLEOTIDE SEQUENCE [LARGE SCALE GENOMIC DNA]</scope>
    <source>
        <strain evidence="1 2">DSM 110363</strain>
    </source>
</reference>
<evidence type="ECO:0000313" key="1">
    <source>
        <dbReference type="EMBL" id="KAF2962687.1"/>
    </source>
</evidence>
<dbReference type="InParanoid" id="A0A7C8MKY3"/>
<dbReference type="OrthoDB" id="4842715at2759"/>
<accession>A0A7C8MKY3</accession>
<dbReference type="PANTHER" id="PTHR33481:SF1">
    <property type="entry name" value="ENDONUCLEASE_EXONUCLEASE_PHOSPHATASE DOMAIN-CONTAINING PROTEIN-RELATED"/>
    <property type="match status" value="1"/>
</dbReference>
<evidence type="ECO:0008006" key="3">
    <source>
        <dbReference type="Google" id="ProtNLM"/>
    </source>
</evidence>
<organism evidence="1 2">
    <name type="scientific">Xylaria multiplex</name>
    <dbReference type="NCBI Taxonomy" id="323545"/>
    <lineage>
        <taxon>Eukaryota</taxon>
        <taxon>Fungi</taxon>
        <taxon>Dikarya</taxon>
        <taxon>Ascomycota</taxon>
        <taxon>Pezizomycotina</taxon>
        <taxon>Sordariomycetes</taxon>
        <taxon>Xylariomycetidae</taxon>
        <taxon>Xylariales</taxon>
        <taxon>Xylariaceae</taxon>
        <taxon>Xylaria</taxon>
    </lineage>
</organism>
<dbReference type="EMBL" id="WUBL01000295">
    <property type="protein sequence ID" value="KAF2962687.1"/>
    <property type="molecule type" value="Genomic_DNA"/>
</dbReference>
<dbReference type="PANTHER" id="PTHR33481">
    <property type="entry name" value="REVERSE TRANSCRIPTASE"/>
    <property type="match status" value="1"/>
</dbReference>
<comment type="caution">
    <text evidence="1">The sequence shown here is derived from an EMBL/GenBank/DDBJ whole genome shotgun (WGS) entry which is preliminary data.</text>
</comment>
<sequence>MVSEAEAKEACCEVPIIAPGSDKIDVFLLNRAWQHIARAVTALYDACLSVGYYLTAFRSAEVVFLPRPNKDNYTLHFGALPSREALDLVSALAHDVERHIATKGNVLTLLTLDVEGAFNAIFRNYFT</sequence>
<gene>
    <name evidence="1" type="ORF">GQX73_g10886</name>
</gene>